<reference evidence="1" key="1">
    <citation type="submission" date="2021-05" db="EMBL/GenBank/DDBJ databases">
        <authorList>
            <person name="Scholz U."/>
            <person name="Mascher M."/>
            <person name="Fiebig A."/>
        </authorList>
    </citation>
    <scope>NUCLEOTIDE SEQUENCE [LARGE SCALE GENOMIC DNA]</scope>
</reference>
<evidence type="ECO:0000313" key="2">
    <source>
        <dbReference type="Proteomes" id="UP001732700"/>
    </source>
</evidence>
<proteinExistence type="predicted"/>
<name>A0ACD5XJ16_AVESA</name>
<organism evidence="1 2">
    <name type="scientific">Avena sativa</name>
    <name type="common">Oat</name>
    <dbReference type="NCBI Taxonomy" id="4498"/>
    <lineage>
        <taxon>Eukaryota</taxon>
        <taxon>Viridiplantae</taxon>
        <taxon>Streptophyta</taxon>
        <taxon>Embryophyta</taxon>
        <taxon>Tracheophyta</taxon>
        <taxon>Spermatophyta</taxon>
        <taxon>Magnoliopsida</taxon>
        <taxon>Liliopsida</taxon>
        <taxon>Poales</taxon>
        <taxon>Poaceae</taxon>
        <taxon>BOP clade</taxon>
        <taxon>Pooideae</taxon>
        <taxon>Poodae</taxon>
        <taxon>Poeae</taxon>
        <taxon>Poeae Chloroplast Group 1 (Aveneae type)</taxon>
        <taxon>Aveninae</taxon>
        <taxon>Avena</taxon>
    </lineage>
</organism>
<evidence type="ECO:0000313" key="1">
    <source>
        <dbReference type="EnsemblPlants" id="AVESA.00010b.r2.4DG0781290.1.CDS"/>
    </source>
</evidence>
<reference evidence="1" key="2">
    <citation type="submission" date="2025-09" db="UniProtKB">
        <authorList>
            <consortium name="EnsemblPlants"/>
        </authorList>
    </citation>
    <scope>IDENTIFICATION</scope>
</reference>
<accession>A0ACD5XJ16</accession>
<protein>
    <submittedName>
        <fullName evidence="1">Uncharacterized protein</fullName>
    </submittedName>
</protein>
<sequence length="407" mass="45486">MRPRTWVASTDGTAVWYFRAGRNPSLHDPLTGVVTLLPPFPKEKDCRRWEGSTSGIVYSDDGTVLLRSLSRHRNTTKFRAAVLLPGATAWKVVDRTLVVVGSHELDDIYSYYYRGKIRITAPRGLFPAPDLHYKFMQSYMLESHGELLCVSVYISLLHYTEDSGSGVAGLLRALSVTVHVMLEEEESPPGVMLWARKDCKSLADSVLFLGWPTSFAMDASRLHSDAASGGCAYFVYHDVDVMSNKACHVLIRYNLIDNKAKFVERLPEAWNNDMFMWLFPQPSIAPTKEKSSDATLVASGNPNSRIDSTNPPQIRRVGDLWGSACEDGLRQRRRAAQESRHARCAAARAGCWQLQAEAKRLLGRAGGDGGQKRGENSGRRQLKLGLASWLNLGNYREKTVRNEEFFG</sequence>
<keyword evidence="2" id="KW-1185">Reference proteome</keyword>
<dbReference type="Proteomes" id="UP001732700">
    <property type="component" value="Chromosome 4D"/>
</dbReference>
<dbReference type="EnsemblPlants" id="AVESA.00010b.r2.4DG0781290.1">
    <property type="protein sequence ID" value="AVESA.00010b.r2.4DG0781290.1.CDS"/>
    <property type="gene ID" value="AVESA.00010b.r2.4DG0781290"/>
</dbReference>